<keyword evidence="3 5" id="KW-0808">Transferase</keyword>
<accession>A0ABT9W008</accession>
<sequence>MRKSFQIQPAKRMDALPTQFFASLVAKVQNKVNQGCDVINLGQGNPDLPTPSHIVNALQEAAENPLYHKYSPFQGYPFLKEAIAEFYRREYQVDIDPETEVAILFGGKSGLIEVSQCLLNPGDSCLVPDPGYPDYWSGIALAEAKMSYMPLRPENQFLPDYKEIGQEALDEAKLMFLNYPNNPTASVATADFFRETVDLAYDHSIAVVHDFAYGAIGFDGKKPISFLQTPGAKEVGIEIYTLSKTYNMAGWRVGFALGNKEMIRLINLLQDHQFVSLFGGIQAAAATALLDSQGCVEQLVQTYENRRNSFFAQLDQMGWKATPSEGSFFAWLPVPTGFTSASFADLLLEEAHIVVAPGIGFGQQGDAFVRVGLLTDEDRAREAIKRVEQLGIFHVT</sequence>
<dbReference type="Proteomes" id="UP001235840">
    <property type="component" value="Unassembled WGS sequence"/>
</dbReference>
<dbReference type="PANTHER" id="PTHR42832:SF3">
    <property type="entry name" value="L-GLUTAMINE--4-(METHYLSULFANYL)-2-OXOBUTANOATE AMINOTRANSFERASE"/>
    <property type="match status" value="1"/>
</dbReference>
<keyword evidence="2 5" id="KW-0032">Aminotransferase</keyword>
<evidence type="ECO:0000313" key="5">
    <source>
        <dbReference type="EMBL" id="MDQ0166588.1"/>
    </source>
</evidence>
<comment type="caution">
    <text evidence="5">The sequence shown here is derived from an EMBL/GenBank/DDBJ whole genome shotgun (WGS) entry which is preliminary data.</text>
</comment>
<dbReference type="EMBL" id="JAUSTY010000009">
    <property type="protein sequence ID" value="MDQ0166588.1"/>
    <property type="molecule type" value="Genomic_DNA"/>
</dbReference>
<dbReference type="InterPro" id="IPR015422">
    <property type="entry name" value="PyrdxlP-dep_Trfase_small"/>
</dbReference>
<dbReference type="Pfam" id="PF00155">
    <property type="entry name" value="Aminotran_1_2"/>
    <property type="match status" value="1"/>
</dbReference>
<feature type="domain" description="Aminotransferase class I/classII large" evidence="4">
    <location>
        <begin position="37"/>
        <end position="386"/>
    </location>
</feature>
<dbReference type="Gene3D" id="3.90.1150.10">
    <property type="entry name" value="Aspartate Aminotransferase, domain 1"/>
    <property type="match status" value="1"/>
</dbReference>
<protein>
    <submittedName>
        <fullName evidence="5">Aminotransferase</fullName>
        <ecNumber evidence="5">2.6.1.-</ecNumber>
    </submittedName>
</protein>
<dbReference type="NCBIfam" id="NF005977">
    <property type="entry name" value="PRK08068.1"/>
    <property type="match status" value="1"/>
</dbReference>
<gene>
    <name evidence="5" type="ORF">J2S11_002492</name>
</gene>
<dbReference type="Gene3D" id="3.40.640.10">
    <property type="entry name" value="Type I PLP-dependent aspartate aminotransferase-like (Major domain)"/>
    <property type="match status" value="1"/>
</dbReference>
<dbReference type="InterPro" id="IPR050881">
    <property type="entry name" value="LL-DAP_aminotransferase"/>
</dbReference>
<dbReference type="PANTHER" id="PTHR42832">
    <property type="entry name" value="AMINO ACID AMINOTRANSFERASE"/>
    <property type="match status" value="1"/>
</dbReference>
<evidence type="ECO:0000256" key="1">
    <source>
        <dbReference type="ARBA" id="ARBA00001933"/>
    </source>
</evidence>
<dbReference type="InterPro" id="IPR004839">
    <property type="entry name" value="Aminotransferase_I/II_large"/>
</dbReference>
<keyword evidence="6" id="KW-1185">Reference proteome</keyword>
<dbReference type="RefSeq" id="WP_307394911.1">
    <property type="nucleotide sequence ID" value="NZ_BAAADK010000045.1"/>
</dbReference>
<evidence type="ECO:0000256" key="2">
    <source>
        <dbReference type="ARBA" id="ARBA00022576"/>
    </source>
</evidence>
<reference evidence="5 6" key="1">
    <citation type="submission" date="2023-07" db="EMBL/GenBank/DDBJ databases">
        <title>Genomic Encyclopedia of Type Strains, Phase IV (KMG-IV): sequencing the most valuable type-strain genomes for metagenomic binning, comparative biology and taxonomic classification.</title>
        <authorList>
            <person name="Goeker M."/>
        </authorList>
    </citation>
    <scope>NUCLEOTIDE SEQUENCE [LARGE SCALE GENOMIC DNA]</scope>
    <source>
        <strain evidence="5 6">DSM 12751</strain>
    </source>
</reference>
<dbReference type="GO" id="GO:0008483">
    <property type="term" value="F:transaminase activity"/>
    <property type="evidence" value="ECO:0007669"/>
    <property type="project" value="UniProtKB-KW"/>
</dbReference>
<dbReference type="SUPFAM" id="SSF53383">
    <property type="entry name" value="PLP-dependent transferases"/>
    <property type="match status" value="1"/>
</dbReference>
<evidence type="ECO:0000313" key="6">
    <source>
        <dbReference type="Proteomes" id="UP001235840"/>
    </source>
</evidence>
<proteinExistence type="predicted"/>
<comment type="cofactor">
    <cofactor evidence="1">
        <name>pyridoxal 5'-phosphate</name>
        <dbReference type="ChEBI" id="CHEBI:597326"/>
    </cofactor>
</comment>
<dbReference type="EC" id="2.6.1.-" evidence="5"/>
<dbReference type="CDD" id="cd00609">
    <property type="entry name" value="AAT_like"/>
    <property type="match status" value="1"/>
</dbReference>
<dbReference type="InterPro" id="IPR015421">
    <property type="entry name" value="PyrdxlP-dep_Trfase_major"/>
</dbReference>
<evidence type="ECO:0000256" key="3">
    <source>
        <dbReference type="ARBA" id="ARBA00022679"/>
    </source>
</evidence>
<evidence type="ECO:0000259" key="4">
    <source>
        <dbReference type="Pfam" id="PF00155"/>
    </source>
</evidence>
<organism evidence="5 6">
    <name type="scientific">Caldalkalibacillus horti</name>
    <dbReference type="NCBI Taxonomy" id="77523"/>
    <lineage>
        <taxon>Bacteria</taxon>
        <taxon>Bacillati</taxon>
        <taxon>Bacillota</taxon>
        <taxon>Bacilli</taxon>
        <taxon>Bacillales</taxon>
        <taxon>Bacillaceae</taxon>
        <taxon>Caldalkalibacillus</taxon>
    </lineage>
</organism>
<dbReference type="InterPro" id="IPR015424">
    <property type="entry name" value="PyrdxlP-dep_Trfase"/>
</dbReference>
<name>A0ABT9W008_9BACI</name>